<reference evidence="7 8" key="1">
    <citation type="journal article" date="2014" name="Int. J. Syst. Evol. Microbiol.">
        <title>Complete genome sequence of Corynebacterium casei LMG S-19264T (=DSM 44701T), isolated from a smear-ripened cheese.</title>
        <authorList>
            <consortium name="US DOE Joint Genome Institute (JGI-PGF)"/>
            <person name="Walter F."/>
            <person name="Albersmeier A."/>
            <person name="Kalinowski J."/>
            <person name="Ruckert C."/>
        </authorList>
    </citation>
    <scope>NUCLEOTIDE SEQUENCE [LARGE SCALE GENOMIC DNA]</scope>
    <source>
        <strain evidence="7 8">IBRC-M 10912</strain>
    </source>
</reference>
<dbReference type="AlphaFoldDB" id="A0ABD5NXL4"/>
<dbReference type="EMBL" id="JBHSDJ010000016">
    <property type="protein sequence ID" value="MFC4246831.1"/>
    <property type="molecule type" value="Genomic_DNA"/>
</dbReference>
<gene>
    <name evidence="7" type="ORF">ACFOZ7_07430</name>
</gene>
<accession>A0ABD5NXL4</accession>
<dbReference type="GeneID" id="71854339"/>
<keyword evidence="3 6" id="KW-0812">Transmembrane</keyword>
<feature type="transmembrane region" description="Helical" evidence="6">
    <location>
        <begin position="416"/>
        <end position="438"/>
    </location>
</feature>
<name>A0ABD5NXL4_9EURY</name>
<comment type="caution">
    <text evidence="7">The sequence shown here is derived from an EMBL/GenBank/DDBJ whole genome shotgun (WGS) entry which is preliminary data.</text>
</comment>
<dbReference type="RefSeq" id="WP_246966422.1">
    <property type="nucleotide sequence ID" value="NZ_CP095397.1"/>
</dbReference>
<protein>
    <submittedName>
        <fullName evidence="7">Sodium-dependent transporter</fullName>
    </submittedName>
</protein>
<feature type="transmembrane region" description="Helical" evidence="6">
    <location>
        <begin position="171"/>
        <end position="191"/>
    </location>
</feature>
<evidence type="ECO:0000256" key="4">
    <source>
        <dbReference type="ARBA" id="ARBA00022989"/>
    </source>
</evidence>
<evidence type="ECO:0000256" key="5">
    <source>
        <dbReference type="ARBA" id="ARBA00023136"/>
    </source>
</evidence>
<keyword evidence="2" id="KW-0813">Transport</keyword>
<dbReference type="InterPro" id="IPR000175">
    <property type="entry name" value="Na/ntran_symport"/>
</dbReference>
<evidence type="ECO:0000256" key="3">
    <source>
        <dbReference type="ARBA" id="ARBA00022692"/>
    </source>
</evidence>
<feature type="transmembrane region" description="Helical" evidence="6">
    <location>
        <begin position="146"/>
        <end position="164"/>
    </location>
</feature>
<dbReference type="Proteomes" id="UP001595821">
    <property type="component" value="Unassembled WGS sequence"/>
</dbReference>
<feature type="transmembrane region" description="Helical" evidence="6">
    <location>
        <begin position="12"/>
        <end position="32"/>
    </location>
</feature>
<dbReference type="SUPFAM" id="SSF161070">
    <property type="entry name" value="SNF-like"/>
    <property type="match status" value="1"/>
</dbReference>
<sequence>MSSVDVPREKWATRVGFILAAVGSAVGLGNIWRFPFQVGQEGGGAFVVIYLLFVLGIGFPAILVEFVIGRHTERNPVGALKRLGSGVWTYVGWLFVFTGFVILSYYSVVGGWTLRYFALGLQNGYVAEVEAAGAQFGGFATGLDAILLHAVFMGAVIAIVGMGVRRGIELAVKVMVPAIIVITLGMAAYAFSLEGASEAYSYYLAPDLSLIAAEWTSILPAAAGQAFFTLSLGMGVMITYASYIGEDENLVQDGAIILGFDTLIAFTTGLVVFPILFTAGVDPASPGAGAIFVSLAAAFADIQFGWLLGAVFFGTVAIAALSSAISIMEVLVSYLIDEKGVDRKVATVVLGGGLFLLGIPSALDLTMLNLFDLLANGILLVLGSLLLALFVGWIATGFAVDELQRGISGAGTYGNVWIWLVRIPVVAVLLVVLALGIVEYANFLTGDFTEWLADL</sequence>
<proteinExistence type="predicted"/>
<evidence type="ECO:0000313" key="8">
    <source>
        <dbReference type="Proteomes" id="UP001595821"/>
    </source>
</evidence>
<feature type="transmembrane region" description="Helical" evidence="6">
    <location>
        <begin position="348"/>
        <end position="366"/>
    </location>
</feature>
<dbReference type="NCBIfam" id="NF037979">
    <property type="entry name" value="Na_transp"/>
    <property type="match status" value="1"/>
</dbReference>
<feature type="transmembrane region" description="Helical" evidence="6">
    <location>
        <begin position="87"/>
        <end position="108"/>
    </location>
</feature>
<dbReference type="CDD" id="cd10336">
    <property type="entry name" value="SLC6sbd_Tyt1-Like"/>
    <property type="match status" value="1"/>
</dbReference>
<evidence type="ECO:0000313" key="7">
    <source>
        <dbReference type="EMBL" id="MFC4246831.1"/>
    </source>
</evidence>
<dbReference type="InterPro" id="IPR047218">
    <property type="entry name" value="YocR/YhdH-like"/>
</dbReference>
<dbReference type="PANTHER" id="PTHR42948">
    <property type="entry name" value="TRANSPORTER"/>
    <property type="match status" value="1"/>
</dbReference>
<dbReference type="PRINTS" id="PR00176">
    <property type="entry name" value="NANEUSMPORT"/>
</dbReference>
<feature type="transmembrane region" description="Helical" evidence="6">
    <location>
        <begin position="218"/>
        <end position="243"/>
    </location>
</feature>
<evidence type="ECO:0000256" key="2">
    <source>
        <dbReference type="ARBA" id="ARBA00022448"/>
    </source>
</evidence>
<keyword evidence="4 6" id="KW-1133">Transmembrane helix</keyword>
<evidence type="ECO:0000256" key="1">
    <source>
        <dbReference type="ARBA" id="ARBA00004141"/>
    </source>
</evidence>
<keyword evidence="5 6" id="KW-0472">Membrane</keyword>
<dbReference type="Pfam" id="PF00209">
    <property type="entry name" value="SNF"/>
    <property type="match status" value="2"/>
</dbReference>
<dbReference type="PANTHER" id="PTHR42948:SF1">
    <property type="entry name" value="TRANSPORTER"/>
    <property type="match status" value="1"/>
</dbReference>
<evidence type="ECO:0000256" key="6">
    <source>
        <dbReference type="SAM" id="Phobius"/>
    </source>
</evidence>
<comment type="subcellular location">
    <subcellularLocation>
        <location evidence="1">Membrane</location>
        <topology evidence="1">Multi-pass membrane protein</topology>
    </subcellularLocation>
</comment>
<feature type="transmembrane region" description="Helical" evidence="6">
    <location>
        <begin position="373"/>
        <end position="396"/>
    </location>
</feature>
<dbReference type="PROSITE" id="PS50267">
    <property type="entry name" value="NA_NEUROTRAN_SYMP_3"/>
    <property type="match status" value="1"/>
</dbReference>
<organism evidence="7 8">
    <name type="scientific">Natribaculum luteum</name>
    <dbReference type="NCBI Taxonomy" id="1586232"/>
    <lineage>
        <taxon>Archaea</taxon>
        <taxon>Methanobacteriati</taxon>
        <taxon>Methanobacteriota</taxon>
        <taxon>Stenosarchaea group</taxon>
        <taxon>Halobacteria</taxon>
        <taxon>Halobacteriales</taxon>
        <taxon>Natrialbaceae</taxon>
        <taxon>Natribaculum</taxon>
    </lineage>
</organism>
<dbReference type="GO" id="GO:0016020">
    <property type="term" value="C:membrane"/>
    <property type="evidence" value="ECO:0007669"/>
    <property type="project" value="UniProtKB-SubCell"/>
</dbReference>
<dbReference type="InterPro" id="IPR037272">
    <property type="entry name" value="SNS_sf"/>
</dbReference>
<feature type="transmembrane region" description="Helical" evidence="6">
    <location>
        <begin position="307"/>
        <end position="336"/>
    </location>
</feature>
<feature type="transmembrane region" description="Helical" evidence="6">
    <location>
        <begin position="44"/>
        <end position="67"/>
    </location>
</feature>
<feature type="transmembrane region" description="Helical" evidence="6">
    <location>
        <begin position="255"/>
        <end position="277"/>
    </location>
</feature>